<feature type="compositionally biased region" description="Acidic residues" evidence="1">
    <location>
        <begin position="875"/>
        <end position="889"/>
    </location>
</feature>
<feature type="region of interest" description="Disordered" evidence="1">
    <location>
        <begin position="1091"/>
        <end position="1132"/>
    </location>
</feature>
<dbReference type="PROSITE" id="PS50003">
    <property type="entry name" value="PH_DOMAIN"/>
    <property type="match status" value="1"/>
</dbReference>
<dbReference type="SUPFAM" id="SSF50729">
    <property type="entry name" value="PH domain-like"/>
    <property type="match status" value="1"/>
</dbReference>
<feature type="region of interest" description="Disordered" evidence="1">
    <location>
        <begin position="844"/>
        <end position="1072"/>
    </location>
</feature>
<dbReference type="Pfam" id="PF25381">
    <property type="entry name" value="PH_26"/>
    <property type="match status" value="1"/>
</dbReference>
<evidence type="ECO:0000259" key="2">
    <source>
        <dbReference type="PROSITE" id="PS50003"/>
    </source>
</evidence>
<gene>
    <name evidence="3" type="ORF">L211DRAFT_93350</name>
</gene>
<dbReference type="Gene3D" id="2.30.29.30">
    <property type="entry name" value="Pleckstrin-homology domain (PH domain)/Phosphotyrosine-binding domain (PTB)"/>
    <property type="match status" value="1"/>
</dbReference>
<feature type="compositionally biased region" description="Polar residues" evidence="1">
    <location>
        <begin position="761"/>
        <end position="773"/>
    </location>
</feature>
<dbReference type="Proteomes" id="UP000267821">
    <property type="component" value="Unassembled WGS sequence"/>
</dbReference>
<dbReference type="InterPro" id="IPR001849">
    <property type="entry name" value="PH_domain"/>
</dbReference>
<feature type="compositionally biased region" description="Pro residues" evidence="1">
    <location>
        <begin position="688"/>
        <end position="697"/>
    </location>
</feature>
<sequence length="1283" mass="141651">MAPTKAVFSLSSLMGNSSSREKAKSTPLSPVPAPPVTNSSPYRTLSRNGHTPSRPLPNAQPPLLNVTHETPPELQPIFTFLSNHSKKLYTEGYFLKLTDLNPDGKPHTSRQWMECYAQLVGTVLSLWEAAALDSAGENEEVVPTFLNLTDASIRMIDTLPTKSADTPTLRNVLSISTAKKNRYLLYFNSHHSLTQWTAGIRLALFELAMLQEAYTGALISSKGKSINGINNLMQRTRFKYEDWARVRFAAGEPWNKYWAVITPPDEKLYQKWKKEIKKGKQSREPLVLGNIKFYATKKTKKATPVATITKVYSCYAIYPQSEALIEHSTLVKIEGQLTTENASEPREGFVFVMPDTHPSVSGFEMMIRWLFPAFDAFHLYGRPERLAADVTDMRSLMFAMPREAKYGYLEVADVANLISADKQKKFSEMDWRRKLKELTLKKMQEVQKVPRDSLPAQSKVSTIIFNDNRSSTSSSPAVPYPPQHVPLTPSIPLFGKHNRSMSEAQGYVSYHDQTTVGNSPHERPSTASAIQHHGSDFRSSVHGVGSEVHSDEDDGELFANFNTLSTRYPKLDLPKDIPSTPIMAHVPSSRPAHPLPPTPGFQSRMSMATLQTLVQGSVVSSAYQHGNNRQNHDDDTEDYSDRPPRPSYESNMFEDLPIRRPEWTSTTSLGAESATQWSSASRSYTPSPHHPLPPPPLEDTKISTRRRSHSPPPPDPPRHLYYNSVEGSRPTSKELASPQNNDQIKFSWGPENDELRPSVANRPSQLDLSQGSTMMPPLPSPPVPAKIPFKANNAPQPPALRTKNIASSNDVSSIQTPHSTDSLGSLANHVMNTEALNRVSQQMARPTSQEDMSELSRATKIARTFSESDSGSEYGNDETDDYASTDEEHEPVKPPPRAEGARAGVMRTVGQRNAGDITIGDSHYRSGIPPSEVESNVPKVDFGRTFNHGRSLSTGTTLGQPSSQAKAVSRGHGKITDSVHGIHSEHASPVEYMKGTTQQNLDGSLVGAGHKRNPSTGSSYVFDDTKRSPHLRQYSSPEPGDGKGSQVVSHNKLPSTGRKMAWQPGLVQTGGNSKFVARSETPEGYVAEQAAAAKQQSQARNRYVHSRRPSRNSSAEQIPRPPSRAFSPHGLINTPDLSSHLSAREQEYIARRTGTTLLQMEEGKIRKQPPHQAGLLGALEAREKEKQDLTKSGVSNNVTVQQALAQRQLHSRTVSSSNRGVGEAMGRISSQQYQQSPISQQPLAQPDSIPPHPQPGYGQYQQQSHGIYFGHGNQGGHGQYNGR</sequence>
<feature type="region of interest" description="Disordered" evidence="1">
    <location>
        <begin position="624"/>
        <end position="774"/>
    </location>
</feature>
<dbReference type="InParanoid" id="A0A3N4M655"/>
<dbReference type="FunFam" id="2.30.29.30:FF:000203">
    <property type="entry name" value="PH domain-containing protein"/>
    <property type="match status" value="1"/>
</dbReference>
<feature type="region of interest" description="Disordered" evidence="1">
    <location>
        <begin position="1207"/>
        <end position="1283"/>
    </location>
</feature>
<feature type="compositionally biased region" description="Polar residues" evidence="1">
    <location>
        <begin position="948"/>
        <end position="966"/>
    </location>
</feature>
<dbReference type="InterPro" id="IPR058155">
    <property type="entry name" value="Skg3/CAF120-like_PH"/>
</dbReference>
<feature type="region of interest" description="Disordered" evidence="1">
    <location>
        <begin position="579"/>
        <end position="603"/>
    </location>
</feature>
<dbReference type="SMART" id="SM00233">
    <property type="entry name" value="PH"/>
    <property type="match status" value="1"/>
</dbReference>
<dbReference type="Pfam" id="PF00169">
    <property type="entry name" value="PH"/>
    <property type="match status" value="1"/>
</dbReference>
<feature type="compositionally biased region" description="Polar residues" evidence="1">
    <location>
        <begin position="663"/>
        <end position="685"/>
    </location>
</feature>
<evidence type="ECO:0000313" key="3">
    <source>
        <dbReference type="EMBL" id="RPB25625.1"/>
    </source>
</evidence>
<organism evidence="3 4">
    <name type="scientific">Terfezia boudieri ATCC MYA-4762</name>
    <dbReference type="NCBI Taxonomy" id="1051890"/>
    <lineage>
        <taxon>Eukaryota</taxon>
        <taxon>Fungi</taxon>
        <taxon>Dikarya</taxon>
        <taxon>Ascomycota</taxon>
        <taxon>Pezizomycotina</taxon>
        <taxon>Pezizomycetes</taxon>
        <taxon>Pezizales</taxon>
        <taxon>Pezizaceae</taxon>
        <taxon>Terfezia</taxon>
    </lineage>
</organism>
<feature type="compositionally biased region" description="Polar residues" evidence="1">
    <location>
        <begin position="36"/>
        <end position="51"/>
    </location>
</feature>
<feature type="region of interest" description="Disordered" evidence="1">
    <location>
        <begin position="1"/>
        <end position="69"/>
    </location>
</feature>
<proteinExistence type="predicted"/>
<accession>A0A3N4M655</accession>
<feature type="domain" description="PH" evidence="2">
    <location>
        <begin position="87"/>
        <end position="205"/>
    </location>
</feature>
<evidence type="ECO:0000256" key="1">
    <source>
        <dbReference type="SAM" id="MobiDB-lite"/>
    </source>
</evidence>
<dbReference type="InterPro" id="IPR011993">
    <property type="entry name" value="PH-like_dom_sf"/>
</dbReference>
<feature type="compositionally biased region" description="Basic and acidic residues" evidence="1">
    <location>
        <begin position="974"/>
        <end position="988"/>
    </location>
</feature>
<name>A0A3N4M655_9PEZI</name>
<dbReference type="EMBL" id="ML121537">
    <property type="protein sequence ID" value="RPB25625.1"/>
    <property type="molecule type" value="Genomic_DNA"/>
</dbReference>
<feature type="compositionally biased region" description="Low complexity" evidence="1">
    <location>
        <begin position="1228"/>
        <end position="1242"/>
    </location>
</feature>
<protein>
    <recommendedName>
        <fullName evidence="2">PH domain-containing protein</fullName>
    </recommendedName>
</protein>
<feature type="compositionally biased region" description="Low complexity" evidence="1">
    <location>
        <begin position="1255"/>
        <end position="1271"/>
    </location>
</feature>
<feature type="compositionally biased region" description="Low complexity" evidence="1">
    <location>
        <begin position="9"/>
        <end position="18"/>
    </location>
</feature>
<evidence type="ECO:0000313" key="4">
    <source>
        <dbReference type="Proteomes" id="UP000267821"/>
    </source>
</evidence>
<feature type="compositionally biased region" description="Gly residues" evidence="1">
    <location>
        <begin position="1272"/>
        <end position="1283"/>
    </location>
</feature>
<dbReference type="STRING" id="1051890.A0A3N4M655"/>
<reference evidence="3 4" key="1">
    <citation type="journal article" date="2018" name="Nat. Ecol. Evol.">
        <title>Pezizomycetes genomes reveal the molecular basis of ectomycorrhizal truffle lifestyle.</title>
        <authorList>
            <person name="Murat C."/>
            <person name="Payen T."/>
            <person name="Noel B."/>
            <person name="Kuo A."/>
            <person name="Morin E."/>
            <person name="Chen J."/>
            <person name="Kohler A."/>
            <person name="Krizsan K."/>
            <person name="Balestrini R."/>
            <person name="Da Silva C."/>
            <person name="Montanini B."/>
            <person name="Hainaut M."/>
            <person name="Levati E."/>
            <person name="Barry K.W."/>
            <person name="Belfiori B."/>
            <person name="Cichocki N."/>
            <person name="Clum A."/>
            <person name="Dockter R.B."/>
            <person name="Fauchery L."/>
            <person name="Guy J."/>
            <person name="Iotti M."/>
            <person name="Le Tacon F."/>
            <person name="Lindquist E.A."/>
            <person name="Lipzen A."/>
            <person name="Malagnac F."/>
            <person name="Mello A."/>
            <person name="Molinier V."/>
            <person name="Miyauchi S."/>
            <person name="Poulain J."/>
            <person name="Riccioni C."/>
            <person name="Rubini A."/>
            <person name="Sitrit Y."/>
            <person name="Splivallo R."/>
            <person name="Traeger S."/>
            <person name="Wang M."/>
            <person name="Zifcakova L."/>
            <person name="Wipf D."/>
            <person name="Zambonelli A."/>
            <person name="Paolocci F."/>
            <person name="Nowrousian M."/>
            <person name="Ottonello S."/>
            <person name="Baldrian P."/>
            <person name="Spatafora J.W."/>
            <person name="Henrissat B."/>
            <person name="Nagy L.G."/>
            <person name="Aury J.M."/>
            <person name="Wincker P."/>
            <person name="Grigoriev I.V."/>
            <person name="Bonfante P."/>
            <person name="Martin F.M."/>
        </authorList>
    </citation>
    <scope>NUCLEOTIDE SEQUENCE [LARGE SCALE GENOMIC DNA]</scope>
    <source>
        <strain evidence="3 4">ATCC MYA-4762</strain>
    </source>
</reference>
<keyword evidence="4" id="KW-1185">Reference proteome</keyword>
<dbReference type="OrthoDB" id="5563754at2759"/>